<sequence>MLAAGFELYGRRVVLSCSIPSTPALSGLVLLYVVLSIARDRPPDCCGCAPVADGYLELEMPEISPVPVPVSVGPSTLHTLSSGVRDGSASVTSTSLTAGRLLRCLALSACGI</sequence>
<keyword evidence="1" id="KW-1133">Transmembrane helix</keyword>
<feature type="transmembrane region" description="Helical" evidence="1">
    <location>
        <begin position="12"/>
        <end position="35"/>
    </location>
</feature>
<dbReference type="VEuPathDB" id="VectorBase:AMIN006806"/>
<evidence type="ECO:0000313" key="2">
    <source>
        <dbReference type="EnsemblMetazoa" id="AMIN006806-PA"/>
    </source>
</evidence>
<keyword evidence="1" id="KW-0812">Transmembrane</keyword>
<protein>
    <submittedName>
        <fullName evidence="2">Uncharacterized protein</fullName>
    </submittedName>
</protein>
<keyword evidence="3" id="KW-1185">Reference proteome</keyword>
<evidence type="ECO:0000256" key="1">
    <source>
        <dbReference type="SAM" id="Phobius"/>
    </source>
</evidence>
<dbReference type="Proteomes" id="UP000075920">
    <property type="component" value="Unassembled WGS sequence"/>
</dbReference>
<proteinExistence type="predicted"/>
<reference evidence="3" key="1">
    <citation type="submission" date="2013-03" db="EMBL/GenBank/DDBJ databases">
        <title>The Genome Sequence of Anopheles minimus MINIMUS1.</title>
        <authorList>
            <consortium name="The Broad Institute Genomics Platform"/>
            <person name="Neafsey D.E."/>
            <person name="Walton C."/>
            <person name="Walker B."/>
            <person name="Young S.K."/>
            <person name="Zeng Q."/>
            <person name="Gargeya S."/>
            <person name="Fitzgerald M."/>
            <person name="Haas B."/>
            <person name="Abouelleil A."/>
            <person name="Allen A.W."/>
            <person name="Alvarado L."/>
            <person name="Arachchi H.M."/>
            <person name="Berlin A.M."/>
            <person name="Chapman S.B."/>
            <person name="Gainer-Dewar J."/>
            <person name="Goldberg J."/>
            <person name="Griggs A."/>
            <person name="Gujja S."/>
            <person name="Hansen M."/>
            <person name="Howarth C."/>
            <person name="Imamovic A."/>
            <person name="Ireland A."/>
            <person name="Larimer J."/>
            <person name="McCowan C."/>
            <person name="Murphy C."/>
            <person name="Pearson M."/>
            <person name="Poon T.W."/>
            <person name="Priest M."/>
            <person name="Roberts A."/>
            <person name="Saif S."/>
            <person name="Shea T."/>
            <person name="Sisk P."/>
            <person name="Sykes S."/>
            <person name="Wortman J."/>
            <person name="Nusbaum C."/>
            <person name="Birren B."/>
        </authorList>
    </citation>
    <scope>NUCLEOTIDE SEQUENCE [LARGE SCALE GENOMIC DNA]</scope>
    <source>
        <strain evidence="3">MINIMUS1</strain>
    </source>
</reference>
<dbReference type="EnsemblMetazoa" id="AMIN006806-RA">
    <property type="protein sequence ID" value="AMIN006806-PA"/>
    <property type="gene ID" value="AMIN006806"/>
</dbReference>
<keyword evidence="1" id="KW-0472">Membrane</keyword>
<dbReference type="AlphaFoldDB" id="A0A182W8Y2"/>
<evidence type="ECO:0000313" key="3">
    <source>
        <dbReference type="Proteomes" id="UP000075920"/>
    </source>
</evidence>
<name>A0A182W8Y2_9DIPT</name>
<accession>A0A182W8Y2</accession>
<reference evidence="2" key="2">
    <citation type="submission" date="2020-05" db="UniProtKB">
        <authorList>
            <consortium name="EnsemblMetazoa"/>
        </authorList>
    </citation>
    <scope>IDENTIFICATION</scope>
    <source>
        <strain evidence="2">MINIMUS1</strain>
    </source>
</reference>
<organism evidence="2 3">
    <name type="scientific">Anopheles minimus</name>
    <dbReference type="NCBI Taxonomy" id="112268"/>
    <lineage>
        <taxon>Eukaryota</taxon>
        <taxon>Metazoa</taxon>
        <taxon>Ecdysozoa</taxon>
        <taxon>Arthropoda</taxon>
        <taxon>Hexapoda</taxon>
        <taxon>Insecta</taxon>
        <taxon>Pterygota</taxon>
        <taxon>Neoptera</taxon>
        <taxon>Endopterygota</taxon>
        <taxon>Diptera</taxon>
        <taxon>Nematocera</taxon>
        <taxon>Culicoidea</taxon>
        <taxon>Culicidae</taxon>
        <taxon>Anophelinae</taxon>
        <taxon>Anopheles</taxon>
    </lineage>
</organism>